<name>A0A8S1IN17_9CHLO</name>
<dbReference type="InterPro" id="IPR036770">
    <property type="entry name" value="Ankyrin_rpt-contain_sf"/>
</dbReference>
<evidence type="ECO:0000256" key="5">
    <source>
        <dbReference type="SAM" id="SignalP"/>
    </source>
</evidence>
<evidence type="ECO:0000256" key="4">
    <source>
        <dbReference type="SAM" id="MobiDB-lite"/>
    </source>
</evidence>
<feature type="repeat" description="ANK" evidence="3">
    <location>
        <begin position="67"/>
        <end position="88"/>
    </location>
</feature>
<dbReference type="InterPro" id="IPR002110">
    <property type="entry name" value="Ankyrin_rpt"/>
</dbReference>
<organism evidence="6 7">
    <name type="scientific">Ostreobium quekettii</name>
    <dbReference type="NCBI Taxonomy" id="121088"/>
    <lineage>
        <taxon>Eukaryota</taxon>
        <taxon>Viridiplantae</taxon>
        <taxon>Chlorophyta</taxon>
        <taxon>core chlorophytes</taxon>
        <taxon>Ulvophyceae</taxon>
        <taxon>TCBD clade</taxon>
        <taxon>Bryopsidales</taxon>
        <taxon>Ostreobineae</taxon>
        <taxon>Ostreobiaceae</taxon>
        <taxon>Ostreobium</taxon>
    </lineage>
</organism>
<dbReference type="GO" id="GO:0085020">
    <property type="term" value="P:protein K6-linked ubiquitination"/>
    <property type="evidence" value="ECO:0007669"/>
    <property type="project" value="TreeGrafter"/>
</dbReference>
<protein>
    <submittedName>
        <fullName evidence="6">Uncharacterized protein</fullName>
    </submittedName>
</protein>
<dbReference type="OrthoDB" id="567660at2759"/>
<dbReference type="AlphaFoldDB" id="A0A8S1IN17"/>
<sequence>MVAATVSSLALVYLLVIPDCIGTGSSANKRTKSGGATSVHRAAHMGHTMVLKILIDFGGDGMIQDADGETPLHKAAAQGHVDATELLLLKFPQAATLTDRHGKTPRERAAGRAKSAFSDLS</sequence>
<dbReference type="PROSITE" id="PS50088">
    <property type="entry name" value="ANK_REPEAT"/>
    <property type="match status" value="2"/>
</dbReference>
<feature type="signal peptide" evidence="5">
    <location>
        <begin position="1"/>
        <end position="22"/>
    </location>
</feature>
<dbReference type="EMBL" id="CAJHUC010000291">
    <property type="protein sequence ID" value="CAD7694995.1"/>
    <property type="molecule type" value="Genomic_DNA"/>
</dbReference>
<feature type="region of interest" description="Disordered" evidence="4">
    <location>
        <begin position="97"/>
        <end position="121"/>
    </location>
</feature>
<comment type="caution">
    <text evidence="6">The sequence shown here is derived from an EMBL/GenBank/DDBJ whole genome shotgun (WGS) entry which is preliminary data.</text>
</comment>
<proteinExistence type="predicted"/>
<keyword evidence="1" id="KW-0677">Repeat</keyword>
<evidence type="ECO:0000256" key="1">
    <source>
        <dbReference type="ARBA" id="ARBA00022737"/>
    </source>
</evidence>
<dbReference type="Pfam" id="PF12796">
    <property type="entry name" value="Ank_2"/>
    <property type="match status" value="1"/>
</dbReference>
<dbReference type="PANTHER" id="PTHR24171">
    <property type="entry name" value="ANKYRIN REPEAT DOMAIN-CONTAINING PROTEIN 39-RELATED"/>
    <property type="match status" value="1"/>
</dbReference>
<feature type="compositionally biased region" description="Basic and acidic residues" evidence="4">
    <location>
        <begin position="98"/>
        <end position="110"/>
    </location>
</feature>
<dbReference type="PROSITE" id="PS50297">
    <property type="entry name" value="ANK_REP_REGION"/>
    <property type="match status" value="2"/>
</dbReference>
<feature type="repeat" description="ANK" evidence="3">
    <location>
        <begin position="34"/>
        <end position="66"/>
    </location>
</feature>
<reference evidence="6" key="1">
    <citation type="submission" date="2020-12" db="EMBL/GenBank/DDBJ databases">
        <authorList>
            <person name="Iha C."/>
        </authorList>
    </citation>
    <scope>NUCLEOTIDE SEQUENCE</scope>
</reference>
<dbReference type="Proteomes" id="UP000708148">
    <property type="component" value="Unassembled WGS sequence"/>
</dbReference>
<dbReference type="PANTHER" id="PTHR24171:SF8">
    <property type="entry name" value="BRCA1-ASSOCIATED RING DOMAIN PROTEIN 1"/>
    <property type="match status" value="1"/>
</dbReference>
<gene>
    <name evidence="6" type="ORF">OSTQU699_LOCUS356</name>
</gene>
<evidence type="ECO:0000313" key="7">
    <source>
        <dbReference type="Proteomes" id="UP000708148"/>
    </source>
</evidence>
<dbReference type="SUPFAM" id="SSF48403">
    <property type="entry name" value="Ankyrin repeat"/>
    <property type="match status" value="1"/>
</dbReference>
<dbReference type="SMART" id="SM00248">
    <property type="entry name" value="ANK"/>
    <property type="match status" value="2"/>
</dbReference>
<dbReference type="GO" id="GO:0004842">
    <property type="term" value="F:ubiquitin-protein transferase activity"/>
    <property type="evidence" value="ECO:0007669"/>
    <property type="project" value="TreeGrafter"/>
</dbReference>
<keyword evidence="2 3" id="KW-0040">ANK repeat</keyword>
<evidence type="ECO:0000256" key="3">
    <source>
        <dbReference type="PROSITE-ProRule" id="PRU00023"/>
    </source>
</evidence>
<evidence type="ECO:0000256" key="2">
    <source>
        <dbReference type="ARBA" id="ARBA00023043"/>
    </source>
</evidence>
<dbReference type="Gene3D" id="1.25.40.20">
    <property type="entry name" value="Ankyrin repeat-containing domain"/>
    <property type="match status" value="1"/>
</dbReference>
<accession>A0A8S1IN17</accession>
<evidence type="ECO:0000313" key="6">
    <source>
        <dbReference type="EMBL" id="CAD7694995.1"/>
    </source>
</evidence>
<keyword evidence="7" id="KW-1185">Reference proteome</keyword>
<feature type="chain" id="PRO_5035908863" evidence="5">
    <location>
        <begin position="23"/>
        <end position="121"/>
    </location>
</feature>
<keyword evidence="5" id="KW-0732">Signal</keyword>